<comment type="caution">
    <text evidence="2">The sequence shown here is derived from an EMBL/GenBank/DDBJ whole genome shotgun (WGS) entry which is preliminary data.</text>
</comment>
<evidence type="ECO:0000313" key="3">
    <source>
        <dbReference type="Proteomes" id="UP000031671"/>
    </source>
</evidence>
<reference evidence="2 3" key="1">
    <citation type="submission" date="2015-01" db="EMBL/GenBank/DDBJ databases">
        <title>Vibrio sp. C1 JCM 19231 whole genome shotgun sequence.</title>
        <authorList>
            <person name="Sawabe T."/>
            <person name="Meirelles P."/>
            <person name="Feng G."/>
            <person name="Sayaka M."/>
            <person name="Hattori M."/>
            <person name="Ohkuma M."/>
        </authorList>
    </citation>
    <scope>NUCLEOTIDE SEQUENCE [LARGE SCALE GENOMIC DNA]</scope>
    <source>
        <strain evidence="3">JCM 19231</strain>
    </source>
</reference>
<name>A0A0B8NTQ2_9VIBR</name>
<dbReference type="PANTHER" id="PTHR24220:SF659">
    <property type="entry name" value="TRANSPORTER, PUTATIVE-RELATED"/>
    <property type="match status" value="1"/>
</dbReference>
<dbReference type="GO" id="GO:0005524">
    <property type="term" value="F:ATP binding"/>
    <property type="evidence" value="ECO:0007669"/>
    <property type="project" value="InterPro"/>
</dbReference>
<dbReference type="EMBL" id="BBRZ01000001">
    <property type="protein sequence ID" value="GAM54124.1"/>
    <property type="molecule type" value="Genomic_DNA"/>
</dbReference>
<dbReference type="SUPFAM" id="SSF52540">
    <property type="entry name" value="P-loop containing nucleoside triphosphate hydrolases"/>
    <property type="match status" value="1"/>
</dbReference>
<protein>
    <submittedName>
        <fullName evidence="2">AttE component of attEFGH ABC transport system</fullName>
    </submittedName>
</protein>
<dbReference type="AlphaFoldDB" id="A0A0B8NTQ2"/>
<feature type="domain" description="ABC transporter" evidence="1">
    <location>
        <begin position="25"/>
        <end position="140"/>
    </location>
</feature>
<keyword evidence="3" id="KW-1185">Reference proteome</keyword>
<dbReference type="Gene3D" id="3.40.50.300">
    <property type="entry name" value="P-loop containing nucleotide triphosphate hydrolases"/>
    <property type="match status" value="1"/>
</dbReference>
<gene>
    <name evidence="2" type="ORF">JCM19231_3644</name>
</gene>
<reference evidence="2 3" key="2">
    <citation type="submission" date="2015-01" db="EMBL/GenBank/DDBJ databases">
        <authorList>
            <consortium name="NBRP consortium"/>
            <person name="Sawabe T."/>
            <person name="Meirelles P."/>
            <person name="Feng G."/>
            <person name="Sayaka M."/>
            <person name="Hattori M."/>
            <person name="Ohkuma M."/>
        </authorList>
    </citation>
    <scope>NUCLEOTIDE SEQUENCE [LARGE SCALE GENOMIC DNA]</scope>
    <source>
        <strain evidence="3">JCM 19231</strain>
    </source>
</reference>
<evidence type="ECO:0000259" key="1">
    <source>
        <dbReference type="Pfam" id="PF00005"/>
    </source>
</evidence>
<dbReference type="InterPro" id="IPR027417">
    <property type="entry name" value="P-loop_NTPase"/>
</dbReference>
<dbReference type="InterPro" id="IPR003439">
    <property type="entry name" value="ABC_transporter-like_ATP-bd"/>
</dbReference>
<organism evidence="2 3">
    <name type="scientific">Vibrio ishigakensis</name>
    <dbReference type="NCBI Taxonomy" id="1481914"/>
    <lineage>
        <taxon>Bacteria</taxon>
        <taxon>Pseudomonadati</taxon>
        <taxon>Pseudomonadota</taxon>
        <taxon>Gammaproteobacteria</taxon>
        <taxon>Vibrionales</taxon>
        <taxon>Vibrionaceae</taxon>
        <taxon>Vibrio</taxon>
    </lineage>
</organism>
<dbReference type="Proteomes" id="UP000031671">
    <property type="component" value="Unassembled WGS sequence"/>
</dbReference>
<dbReference type="GO" id="GO:0005886">
    <property type="term" value="C:plasma membrane"/>
    <property type="evidence" value="ECO:0007669"/>
    <property type="project" value="TreeGrafter"/>
</dbReference>
<dbReference type="InterPro" id="IPR015854">
    <property type="entry name" value="ABC_transpr_LolD-like"/>
</dbReference>
<accession>A0A0B8NTQ2</accession>
<dbReference type="PANTHER" id="PTHR24220">
    <property type="entry name" value="IMPORT ATP-BINDING PROTEIN"/>
    <property type="match status" value="1"/>
</dbReference>
<evidence type="ECO:0000313" key="2">
    <source>
        <dbReference type="EMBL" id="GAM54124.1"/>
    </source>
</evidence>
<sequence length="166" mass="18226">MDTSLVHLQGATKNFIDGKETHNVLKDMDFSLGKGDSIALTGASGSGKSTLLNIIAGFEHLTHGTLALNGANVSNWKDDEWSQFRHQSLGVVFQQFNLLTPFTVKQNIAFPLSLNGERWNMWCDHLVETLEIDALLNRHVASFGWTAAACCHCQSLSPQTLVTVGR</sequence>
<dbReference type="Pfam" id="PF00005">
    <property type="entry name" value="ABC_tran"/>
    <property type="match status" value="1"/>
</dbReference>
<dbReference type="GO" id="GO:0022857">
    <property type="term" value="F:transmembrane transporter activity"/>
    <property type="evidence" value="ECO:0007669"/>
    <property type="project" value="TreeGrafter"/>
</dbReference>
<proteinExistence type="predicted"/>
<dbReference type="GO" id="GO:0016887">
    <property type="term" value="F:ATP hydrolysis activity"/>
    <property type="evidence" value="ECO:0007669"/>
    <property type="project" value="InterPro"/>
</dbReference>